<keyword evidence="2" id="KW-1185">Reference proteome</keyword>
<feature type="non-terminal residue" evidence="1">
    <location>
        <position position="1"/>
    </location>
</feature>
<accession>G3IZX7</accession>
<organism evidence="1 2">
    <name type="scientific">Methylobacter tundripaludum (strain ATCC BAA-1195 / DSM 17260 / SV96)</name>
    <dbReference type="NCBI Taxonomy" id="697282"/>
    <lineage>
        <taxon>Bacteria</taxon>
        <taxon>Pseudomonadati</taxon>
        <taxon>Pseudomonadota</taxon>
        <taxon>Gammaproteobacteria</taxon>
        <taxon>Methylococcales</taxon>
        <taxon>Methylococcaceae</taxon>
        <taxon>Methylobacter</taxon>
    </lineage>
</organism>
<protein>
    <submittedName>
        <fullName evidence="1">Uncharacterized protein</fullName>
    </submittedName>
</protein>
<proteinExistence type="predicted"/>
<reference evidence="1 2" key="1">
    <citation type="submission" date="2011-06" db="EMBL/GenBank/DDBJ databases">
        <title>Genomic sequence of Methylobacter tundripaludum SV96.</title>
        <authorList>
            <consortium name="US DOE Joint Genome Institute"/>
            <person name="Lucas S."/>
            <person name="Han J."/>
            <person name="Lapidus A."/>
            <person name="Cheng J.-F."/>
            <person name="Goodwin L."/>
            <person name="Pitluck S."/>
            <person name="Held B."/>
            <person name="Detter J.C."/>
            <person name="Han C."/>
            <person name="Tapia R."/>
            <person name="Land M."/>
            <person name="Hauser L."/>
            <person name="Kyrpides N."/>
            <person name="Ivanova N."/>
            <person name="Ovchinnikova G."/>
            <person name="Pagani I."/>
            <person name="Klotz M.G."/>
            <person name="Dispirito A.A."/>
            <person name="Murrell J.C."/>
            <person name="Dunfield P."/>
            <person name="Kalyuzhnaya M.G."/>
            <person name="Svenning M."/>
            <person name="Trotsenko Y.A."/>
            <person name="Stein L.Y."/>
            <person name="Woyke T."/>
        </authorList>
    </citation>
    <scope>NUCLEOTIDE SEQUENCE [LARGE SCALE GENOMIC DNA]</scope>
    <source>
        <strain evidence="2">ATCC BAA-1195 / DSM 17260 / SV96</strain>
    </source>
</reference>
<dbReference type="Proteomes" id="UP000004664">
    <property type="component" value="Unassembled WGS sequence"/>
</dbReference>
<gene>
    <name evidence="1" type="ORF">Mettu_3644</name>
</gene>
<evidence type="ECO:0000313" key="1">
    <source>
        <dbReference type="EMBL" id="EGW20499.1"/>
    </source>
</evidence>
<sequence>TYSALSTVLLETQSHRTSVVSAYYACLSGCCFSFAHHRQAIYGEGEN</sequence>
<name>G3IZX7_METTV</name>
<dbReference type="AlphaFoldDB" id="G3IZX7"/>
<evidence type="ECO:0000313" key="2">
    <source>
        <dbReference type="Proteomes" id="UP000004664"/>
    </source>
</evidence>
<dbReference type="HOGENOM" id="CLU_3161746_0_0_6"/>
<dbReference type="EMBL" id="JH109153">
    <property type="protein sequence ID" value="EGW20499.1"/>
    <property type="molecule type" value="Genomic_DNA"/>
</dbReference>